<name>A0ABR6CQV3_9BACI</name>
<dbReference type="Proteomes" id="UP000626697">
    <property type="component" value="Unassembled WGS sequence"/>
</dbReference>
<proteinExistence type="predicted"/>
<comment type="caution">
    <text evidence="1">The sequence shown here is derived from an EMBL/GenBank/DDBJ whole genome shotgun (WGS) entry which is preliminary data.</text>
</comment>
<evidence type="ECO:0000313" key="1">
    <source>
        <dbReference type="EMBL" id="MBA9026955.1"/>
    </source>
</evidence>
<reference evidence="1 2" key="1">
    <citation type="submission" date="2020-08" db="EMBL/GenBank/DDBJ databases">
        <title>Genomic Encyclopedia of Type Strains, Phase IV (KMG-IV): sequencing the most valuable type-strain genomes for metagenomic binning, comparative biology and taxonomic classification.</title>
        <authorList>
            <person name="Goeker M."/>
        </authorList>
    </citation>
    <scope>NUCLEOTIDE SEQUENCE [LARGE SCALE GENOMIC DNA]</scope>
    <source>
        <strain evidence="1 2">DSM 105481</strain>
    </source>
</reference>
<protein>
    <submittedName>
        <fullName evidence="1">Uncharacterized protein</fullName>
    </submittedName>
</protein>
<dbReference type="RefSeq" id="WP_028393747.1">
    <property type="nucleotide sequence ID" value="NZ_JACJHX010000005.1"/>
</dbReference>
<keyword evidence="2" id="KW-1185">Reference proteome</keyword>
<gene>
    <name evidence="1" type="ORF">HNP81_002240</name>
</gene>
<dbReference type="EMBL" id="JACJHX010000005">
    <property type="protein sequence ID" value="MBA9026955.1"/>
    <property type="molecule type" value="Genomic_DNA"/>
</dbReference>
<sequence length="110" mass="12369">MIKKTVLLSSLLILLAILVYVSFGDKISRVEHVTIMDKYYPQSSDGKAVGFKTDKVIEVSKNGKGYNCAMEFDNGKILELDCSINVNYKIGEKVYVTSDGNQITEIRRKK</sequence>
<organism evidence="1 2">
    <name type="scientific">Peribacillus huizhouensis</name>
    <dbReference type="NCBI Taxonomy" id="1501239"/>
    <lineage>
        <taxon>Bacteria</taxon>
        <taxon>Bacillati</taxon>
        <taxon>Bacillota</taxon>
        <taxon>Bacilli</taxon>
        <taxon>Bacillales</taxon>
        <taxon>Bacillaceae</taxon>
        <taxon>Peribacillus</taxon>
    </lineage>
</organism>
<accession>A0ABR6CQV3</accession>
<evidence type="ECO:0000313" key="2">
    <source>
        <dbReference type="Proteomes" id="UP000626697"/>
    </source>
</evidence>